<reference evidence="2" key="1">
    <citation type="journal article" date="2022" name="New Phytol.">
        <title>Evolutionary transition to the ectomycorrhizal habit in the genomes of a hyperdiverse lineage of mushroom-forming fungi.</title>
        <authorList>
            <person name="Looney B."/>
            <person name="Miyauchi S."/>
            <person name="Morin E."/>
            <person name="Drula E."/>
            <person name="Courty P.E."/>
            <person name="Kohler A."/>
            <person name="Kuo A."/>
            <person name="LaButti K."/>
            <person name="Pangilinan J."/>
            <person name="Lipzen A."/>
            <person name="Riley R."/>
            <person name="Andreopoulos W."/>
            <person name="He G."/>
            <person name="Johnson J."/>
            <person name="Nolan M."/>
            <person name="Tritt A."/>
            <person name="Barry K.W."/>
            <person name="Grigoriev I.V."/>
            <person name="Nagy L.G."/>
            <person name="Hibbett D."/>
            <person name="Henrissat B."/>
            <person name="Matheny P.B."/>
            <person name="Labbe J."/>
            <person name="Martin F.M."/>
        </authorList>
    </citation>
    <scope>NUCLEOTIDE SEQUENCE</scope>
    <source>
        <strain evidence="2">BPL690</strain>
    </source>
</reference>
<evidence type="ECO:0000313" key="2">
    <source>
        <dbReference type="EMBL" id="KAI0295327.1"/>
    </source>
</evidence>
<keyword evidence="1" id="KW-0472">Membrane</keyword>
<dbReference type="AlphaFoldDB" id="A0AAD4QJQ4"/>
<keyword evidence="1" id="KW-0812">Transmembrane</keyword>
<evidence type="ECO:0000256" key="1">
    <source>
        <dbReference type="SAM" id="Phobius"/>
    </source>
</evidence>
<evidence type="ECO:0000313" key="3">
    <source>
        <dbReference type="Proteomes" id="UP001203297"/>
    </source>
</evidence>
<sequence length="77" mass="8470">MKKSEALLFHLSSNIIMLAFSVFGVLLPVSRYATTCWLVTLGCPILTFSLGLLYCSLFSLRALLLLGLSTLGTYIRP</sequence>
<comment type="caution">
    <text evidence="2">The sequence shown here is derived from an EMBL/GenBank/DDBJ whole genome shotgun (WGS) entry which is preliminary data.</text>
</comment>
<proteinExistence type="predicted"/>
<feature type="transmembrane region" description="Helical" evidence="1">
    <location>
        <begin position="7"/>
        <end position="26"/>
    </location>
</feature>
<accession>A0AAD4QJQ4</accession>
<protein>
    <submittedName>
        <fullName evidence="2">Uncharacterized protein</fullName>
    </submittedName>
</protein>
<dbReference type="Proteomes" id="UP001203297">
    <property type="component" value="Unassembled WGS sequence"/>
</dbReference>
<dbReference type="EMBL" id="WTXG01000060">
    <property type="protein sequence ID" value="KAI0295327.1"/>
    <property type="molecule type" value="Genomic_DNA"/>
</dbReference>
<name>A0AAD4QJQ4_9AGAM</name>
<organism evidence="2 3">
    <name type="scientific">Multifurca ochricompacta</name>
    <dbReference type="NCBI Taxonomy" id="376703"/>
    <lineage>
        <taxon>Eukaryota</taxon>
        <taxon>Fungi</taxon>
        <taxon>Dikarya</taxon>
        <taxon>Basidiomycota</taxon>
        <taxon>Agaricomycotina</taxon>
        <taxon>Agaricomycetes</taxon>
        <taxon>Russulales</taxon>
        <taxon>Russulaceae</taxon>
        <taxon>Multifurca</taxon>
    </lineage>
</organism>
<feature type="transmembrane region" description="Helical" evidence="1">
    <location>
        <begin position="32"/>
        <end position="55"/>
    </location>
</feature>
<keyword evidence="1" id="KW-1133">Transmembrane helix</keyword>
<keyword evidence="3" id="KW-1185">Reference proteome</keyword>
<gene>
    <name evidence="2" type="ORF">B0F90DRAFT_1751839</name>
</gene>